<protein>
    <submittedName>
        <fullName evidence="3">RNA polymerase sigma factor</fullName>
    </submittedName>
</protein>
<evidence type="ECO:0000313" key="4">
    <source>
        <dbReference type="Proteomes" id="UP000187735"/>
    </source>
</evidence>
<evidence type="ECO:0000313" key="3">
    <source>
        <dbReference type="EMBL" id="APZ95594.1"/>
    </source>
</evidence>
<dbReference type="PROSITE" id="PS00356">
    <property type="entry name" value="HTH_LACI_1"/>
    <property type="match status" value="1"/>
</dbReference>
<dbReference type="Pfam" id="PF07638">
    <property type="entry name" value="Sigma70_ECF"/>
    <property type="match status" value="1"/>
</dbReference>
<evidence type="ECO:0000259" key="2">
    <source>
        <dbReference type="Pfam" id="PF07638"/>
    </source>
</evidence>
<dbReference type="GO" id="GO:0006352">
    <property type="term" value="P:DNA-templated transcription initiation"/>
    <property type="evidence" value="ECO:0007669"/>
    <property type="project" value="InterPro"/>
</dbReference>
<dbReference type="NCBIfam" id="TIGR02937">
    <property type="entry name" value="sigma70-ECF"/>
    <property type="match status" value="1"/>
</dbReference>
<keyword evidence="4" id="KW-1185">Reference proteome</keyword>
<dbReference type="EMBL" id="CP017641">
    <property type="protein sequence ID" value="APZ95594.1"/>
    <property type="molecule type" value="Genomic_DNA"/>
</dbReference>
<dbReference type="KEGG" id="fmr:Fuma_05253"/>
<dbReference type="InterPro" id="IPR053812">
    <property type="entry name" value="HTH_Sigma70_ECF-like"/>
</dbReference>
<organism evidence="3 4">
    <name type="scientific">Fuerstiella marisgermanici</name>
    <dbReference type="NCBI Taxonomy" id="1891926"/>
    <lineage>
        <taxon>Bacteria</taxon>
        <taxon>Pseudomonadati</taxon>
        <taxon>Planctomycetota</taxon>
        <taxon>Planctomycetia</taxon>
        <taxon>Planctomycetales</taxon>
        <taxon>Planctomycetaceae</taxon>
        <taxon>Fuerstiella</taxon>
    </lineage>
</organism>
<sequence>MVPRDKDHEMQIANESIWLESIVQLHDGYEVDAVARFTDRLLRLASSRLPNRLQQRVDPEDIVQSVFRSFFDRNSRGRFQFEQSPDVWRLLAAMTYRKVKKTIRHHGQQLRDVRREASTPSDFPTAQDDAPTASSWVVMMELLEGILEQIPETHQRIVRLRLDGHSIDEIAATVGVTSRTVDRALSLVRKVASEMMGDE</sequence>
<dbReference type="AlphaFoldDB" id="A0A1P8WNF2"/>
<dbReference type="InterPro" id="IPR014284">
    <property type="entry name" value="RNA_pol_sigma-70_dom"/>
</dbReference>
<feature type="domain" description="RNA polymerase sigma-70 ECF-like HTH" evidence="2">
    <location>
        <begin position="35"/>
        <end position="192"/>
    </location>
</feature>
<dbReference type="InterPro" id="IPR013324">
    <property type="entry name" value="RNA_pol_sigma_r3/r4-like"/>
</dbReference>
<gene>
    <name evidence="3" type="ORF">Fuma_05253</name>
</gene>
<proteinExistence type="predicted"/>
<dbReference type="Proteomes" id="UP000187735">
    <property type="component" value="Chromosome"/>
</dbReference>
<evidence type="ECO:0000256" key="1">
    <source>
        <dbReference type="SAM" id="MobiDB-lite"/>
    </source>
</evidence>
<accession>A0A1P8WNF2</accession>
<dbReference type="SUPFAM" id="SSF88659">
    <property type="entry name" value="Sigma3 and sigma4 domains of RNA polymerase sigma factors"/>
    <property type="match status" value="1"/>
</dbReference>
<reference evidence="3 4" key="1">
    <citation type="journal article" date="2016" name="Front. Microbiol.">
        <title>Fuerstia marisgermanicae gen. nov., sp. nov., an Unusual Member of the Phylum Planctomycetes from the German Wadden Sea.</title>
        <authorList>
            <person name="Kohn T."/>
            <person name="Heuer A."/>
            <person name="Jogler M."/>
            <person name="Vollmers J."/>
            <person name="Boedeker C."/>
            <person name="Bunk B."/>
            <person name="Rast P."/>
            <person name="Borchert D."/>
            <person name="Glockner I."/>
            <person name="Freese H.M."/>
            <person name="Klenk H.P."/>
            <person name="Overmann J."/>
            <person name="Kaster A.K."/>
            <person name="Rohde M."/>
            <person name="Wiegand S."/>
            <person name="Jogler C."/>
        </authorList>
    </citation>
    <scope>NUCLEOTIDE SEQUENCE [LARGE SCALE GENOMIC DNA]</scope>
    <source>
        <strain evidence="3 4">NH11</strain>
    </source>
</reference>
<dbReference type="Gene3D" id="1.10.1740.10">
    <property type="match status" value="1"/>
</dbReference>
<dbReference type="Gene3D" id="1.10.10.10">
    <property type="entry name" value="Winged helix-like DNA-binding domain superfamily/Winged helix DNA-binding domain"/>
    <property type="match status" value="1"/>
</dbReference>
<dbReference type="GO" id="GO:0003700">
    <property type="term" value="F:DNA-binding transcription factor activity"/>
    <property type="evidence" value="ECO:0007669"/>
    <property type="project" value="InterPro"/>
</dbReference>
<name>A0A1P8WNF2_9PLAN</name>
<dbReference type="InterPro" id="IPR036388">
    <property type="entry name" value="WH-like_DNA-bd_sf"/>
</dbReference>
<feature type="region of interest" description="Disordered" evidence="1">
    <location>
        <begin position="107"/>
        <end position="129"/>
    </location>
</feature>